<reference evidence="1 2" key="1">
    <citation type="submission" date="2024-09" db="EMBL/GenBank/DDBJ databases">
        <authorList>
            <person name="Sun Q."/>
            <person name="Mori K."/>
        </authorList>
    </citation>
    <scope>NUCLEOTIDE SEQUENCE [LARGE SCALE GENOMIC DNA]</scope>
    <source>
        <strain evidence="1 2">CICC 10874</strain>
    </source>
</reference>
<dbReference type="PROSITE" id="PS51318">
    <property type="entry name" value="TAT"/>
    <property type="match status" value="1"/>
</dbReference>
<dbReference type="PANTHER" id="PTHR43649">
    <property type="entry name" value="ARABINOSE-BINDING PROTEIN-RELATED"/>
    <property type="match status" value="1"/>
</dbReference>
<sequence length="455" mass="47993">MTVPQHRTPTSPPRGAGIGRRALLAGAGAATTALTAAACSGGTSIGGSPDQPAGPKKAFSGTYDGPEVTITFWNGFTGGDGPYMKQLVAEFTEANPAITVKQSSLEWPDLYSKVVTATDAGSGPDVVAMHLDQLASFAARGTILPLDDLTESLGLTEDDYTPVVWKGGVFQDHRYGIPLDMFTLAQYWSTELLGSAGLETGPATGQEFDAAVAALQAAGVANPYWVSPGTWQIFVSLLGQFGGSLYSEDLSTVTFGEEPGVKALTWMRDIVASGTSPADATELSTAFKNGSSAIIHELLWMINDLEDTAEGLDYGLSPFPQIGDAPGVFANSHHFTLTKQADAEEDRGQAARMFISWMSENSATWAGSGNIPARASAREDAAFTGSRQAPLAEQTSLNSFLFLQQVPGSREIAADSYQRAVSRAVLGEEEPAAALAAAARTAQEMLDRNRELYSF</sequence>
<keyword evidence="2" id="KW-1185">Reference proteome</keyword>
<evidence type="ECO:0000313" key="2">
    <source>
        <dbReference type="Proteomes" id="UP001589793"/>
    </source>
</evidence>
<dbReference type="PANTHER" id="PTHR43649:SF14">
    <property type="entry name" value="BLR3389 PROTEIN"/>
    <property type="match status" value="1"/>
</dbReference>
<dbReference type="InterPro" id="IPR006311">
    <property type="entry name" value="TAT_signal"/>
</dbReference>
<proteinExistence type="predicted"/>
<evidence type="ECO:0000313" key="1">
    <source>
        <dbReference type="EMBL" id="MFC0673175.1"/>
    </source>
</evidence>
<dbReference type="Proteomes" id="UP001589793">
    <property type="component" value="Unassembled WGS sequence"/>
</dbReference>
<comment type="caution">
    <text evidence="1">The sequence shown here is derived from an EMBL/GenBank/DDBJ whole genome shotgun (WGS) entry which is preliminary data.</text>
</comment>
<protein>
    <submittedName>
        <fullName evidence="1">Extracellular solute-binding protein</fullName>
    </submittedName>
</protein>
<gene>
    <name evidence="1" type="ORF">ACFFF6_04310</name>
</gene>
<dbReference type="InterPro" id="IPR006059">
    <property type="entry name" value="SBP"/>
</dbReference>
<dbReference type="Pfam" id="PF13416">
    <property type="entry name" value="SBP_bac_8"/>
    <property type="match status" value="1"/>
</dbReference>
<dbReference type="EMBL" id="JBHLSV010000004">
    <property type="protein sequence ID" value="MFC0673175.1"/>
    <property type="molecule type" value="Genomic_DNA"/>
</dbReference>
<dbReference type="Gene3D" id="3.40.190.10">
    <property type="entry name" value="Periplasmic binding protein-like II"/>
    <property type="match status" value="1"/>
</dbReference>
<name>A0ABV6R869_9MICO</name>
<dbReference type="RefSeq" id="WP_376978527.1">
    <property type="nucleotide sequence ID" value="NZ_JBHLSV010000004.1"/>
</dbReference>
<dbReference type="InterPro" id="IPR050490">
    <property type="entry name" value="Bact_solute-bd_prot1"/>
</dbReference>
<organism evidence="1 2">
    <name type="scientific">Brachybacterium hainanense</name>
    <dbReference type="NCBI Taxonomy" id="1541174"/>
    <lineage>
        <taxon>Bacteria</taxon>
        <taxon>Bacillati</taxon>
        <taxon>Actinomycetota</taxon>
        <taxon>Actinomycetes</taxon>
        <taxon>Micrococcales</taxon>
        <taxon>Dermabacteraceae</taxon>
        <taxon>Brachybacterium</taxon>
    </lineage>
</organism>
<accession>A0ABV6R869</accession>
<dbReference type="SUPFAM" id="SSF53850">
    <property type="entry name" value="Periplasmic binding protein-like II"/>
    <property type="match status" value="1"/>
</dbReference>